<dbReference type="EMBL" id="CAJVCH010104242">
    <property type="protein sequence ID" value="CAG7723961.1"/>
    <property type="molecule type" value="Genomic_DNA"/>
</dbReference>
<gene>
    <name evidence="1" type="ORF">AFUS01_LOCUS13014</name>
    <name evidence="2" type="ORF">AFUS01_LOCUS13625</name>
</gene>
<keyword evidence="3" id="KW-1185">Reference proteome</keyword>
<proteinExistence type="predicted"/>
<comment type="caution">
    <text evidence="2">The sequence shown here is derived from an EMBL/GenBank/DDBJ whole genome shotgun (WGS) entry which is preliminary data.</text>
</comment>
<protein>
    <submittedName>
        <fullName evidence="2">Uncharacterized protein</fullName>
    </submittedName>
</protein>
<dbReference type="Proteomes" id="UP000708208">
    <property type="component" value="Unassembled WGS sequence"/>
</dbReference>
<evidence type="ECO:0000313" key="1">
    <source>
        <dbReference type="EMBL" id="CAG7723961.1"/>
    </source>
</evidence>
<evidence type="ECO:0000313" key="3">
    <source>
        <dbReference type="Proteomes" id="UP000708208"/>
    </source>
</evidence>
<dbReference type="EMBL" id="CAJVCH010111839">
    <property type="protein sequence ID" value="CAG7724615.1"/>
    <property type="molecule type" value="Genomic_DNA"/>
</dbReference>
<accession>A0A8J2KCQ3</accession>
<sequence>NKQPSFSSHSKRSRDSQEFCILPSVLT</sequence>
<reference evidence="2" key="1">
    <citation type="submission" date="2021-06" db="EMBL/GenBank/DDBJ databases">
        <authorList>
            <person name="Hodson N. C."/>
            <person name="Mongue J. A."/>
            <person name="Jaron S. K."/>
        </authorList>
    </citation>
    <scope>NUCLEOTIDE SEQUENCE</scope>
</reference>
<feature type="non-terminal residue" evidence="2">
    <location>
        <position position="1"/>
    </location>
</feature>
<evidence type="ECO:0000313" key="2">
    <source>
        <dbReference type="EMBL" id="CAG7724615.1"/>
    </source>
</evidence>
<name>A0A8J2KCQ3_9HEXA</name>
<dbReference type="AlphaFoldDB" id="A0A8J2KCQ3"/>
<organism evidence="2 3">
    <name type="scientific">Allacma fusca</name>
    <dbReference type="NCBI Taxonomy" id="39272"/>
    <lineage>
        <taxon>Eukaryota</taxon>
        <taxon>Metazoa</taxon>
        <taxon>Ecdysozoa</taxon>
        <taxon>Arthropoda</taxon>
        <taxon>Hexapoda</taxon>
        <taxon>Collembola</taxon>
        <taxon>Symphypleona</taxon>
        <taxon>Sminthuridae</taxon>
        <taxon>Allacma</taxon>
    </lineage>
</organism>